<dbReference type="Gene3D" id="3.40.50.880">
    <property type="match status" value="1"/>
</dbReference>
<evidence type="ECO:0000259" key="7">
    <source>
        <dbReference type="Pfam" id="PF02449"/>
    </source>
</evidence>
<dbReference type="InterPro" id="IPR013738">
    <property type="entry name" value="Beta_galactosidase_Trimer"/>
</dbReference>
<accession>A0ABT2J538</accession>
<dbReference type="InterPro" id="IPR003476">
    <property type="entry name" value="Glyco_hydro_42"/>
</dbReference>
<evidence type="ECO:0000256" key="2">
    <source>
        <dbReference type="ARBA" id="ARBA00005940"/>
    </source>
</evidence>
<organism evidence="10 11">
    <name type="scientific">Actinophytocola gossypii</name>
    <dbReference type="NCBI Taxonomy" id="2812003"/>
    <lineage>
        <taxon>Bacteria</taxon>
        <taxon>Bacillati</taxon>
        <taxon>Actinomycetota</taxon>
        <taxon>Actinomycetes</taxon>
        <taxon>Pseudonocardiales</taxon>
        <taxon>Pseudonocardiaceae</taxon>
    </lineage>
</organism>
<feature type="domain" description="Beta-galactosidase C-terminal" evidence="9">
    <location>
        <begin position="581"/>
        <end position="636"/>
    </location>
</feature>
<keyword evidence="5 6" id="KW-0326">Glycosidase</keyword>
<feature type="domain" description="Glycoside hydrolase family 42 N-terminal" evidence="7">
    <location>
        <begin position="2"/>
        <end position="354"/>
    </location>
</feature>
<keyword evidence="4 6" id="KW-0378">Hydrolase</keyword>
<dbReference type="CDD" id="cd03143">
    <property type="entry name" value="A4_beta-galactosidase_middle_domain"/>
    <property type="match status" value="1"/>
</dbReference>
<dbReference type="InterPro" id="IPR013739">
    <property type="entry name" value="Beta_galactosidase_C"/>
</dbReference>
<feature type="domain" description="Beta-galactosidase trimerisation" evidence="8">
    <location>
        <begin position="366"/>
        <end position="571"/>
    </location>
</feature>
<sequence>MALMREAGVTMVSLGIFSWANVEARPGEYDFGWFDRVMDRLADNDVAVCLATMTASPPPWLAKLAPETLPRGADGTVLWPGGRQHYCPSSPVYREHAGRLVDRLAARYAGHPALALWHIGNEYGCHVSACYCDVSAAAFQDWLRARYGGVDGLNEAWSTAFWSQRYDDFDEVLPPRVNPAFANPAQQLDFQRFSSDALLDCFLMEKEIVRRHTPDVPVTTNLLSVWKPVDFFAWASHQDVISHDSYPDPHDPAAHVEAAYNYDLMRSLGGGAPWLLMEQAPSAVNWRDRNAPKGPGRMRLWSYQAIARGSDSVLYFQWRQSRGGAERFHSAMVPHAGTSSRTFREVSALGAELAGLPELLGSRVEAEAALVLDWSSWWALETDSHPATDLRQQEANLAHYRPLWESRITTDVVHPAADLSAYKLVVVPNLYLVDEATAANLVAYVRGGGHLVVSFFSGIVDECDRIHLGGYPAPFRELLGLHVEEFWPLAHDGEVPLALTDGHTATGTLWSEWLTVEGAEPLATFTGGELAGRPAITRHPHGDGVAYYLATRPDPTTMGLLLRRFAAEAAVPPVLPTAPAGVEATVRRAEDGSRYLFLLNHNPFAVTVPVPAGARDVRTGSAPEPEVAARGVVIARLG</sequence>
<dbReference type="PIRSF" id="PIRSF001084">
    <property type="entry name" value="B-galactosidase"/>
    <property type="match status" value="1"/>
</dbReference>
<dbReference type="PANTHER" id="PTHR36447:SF1">
    <property type="entry name" value="BETA-GALACTOSIDASE GANA"/>
    <property type="match status" value="1"/>
</dbReference>
<name>A0ABT2J538_9PSEU</name>
<dbReference type="InterPro" id="IPR013529">
    <property type="entry name" value="Glyco_hydro_42_N"/>
</dbReference>
<dbReference type="InterPro" id="IPR029062">
    <property type="entry name" value="Class_I_gatase-like"/>
</dbReference>
<evidence type="ECO:0000313" key="11">
    <source>
        <dbReference type="Proteomes" id="UP001156441"/>
    </source>
</evidence>
<dbReference type="Pfam" id="PF08533">
    <property type="entry name" value="Glyco_hydro_42C"/>
    <property type="match status" value="1"/>
</dbReference>
<dbReference type="InterPro" id="IPR013780">
    <property type="entry name" value="Glyco_hydro_b"/>
</dbReference>
<comment type="catalytic activity">
    <reaction evidence="1 6">
        <text>Hydrolysis of terminal non-reducing beta-D-galactose residues in beta-D-galactosides.</text>
        <dbReference type="EC" id="3.2.1.23"/>
    </reaction>
</comment>
<evidence type="ECO:0000256" key="4">
    <source>
        <dbReference type="ARBA" id="ARBA00022801"/>
    </source>
</evidence>
<dbReference type="EC" id="3.2.1.23" evidence="3 6"/>
<dbReference type="Gene3D" id="3.20.20.80">
    <property type="entry name" value="Glycosidases"/>
    <property type="match status" value="1"/>
</dbReference>
<dbReference type="PANTHER" id="PTHR36447">
    <property type="entry name" value="BETA-GALACTOSIDASE GANA"/>
    <property type="match status" value="1"/>
</dbReference>
<dbReference type="Pfam" id="PF02449">
    <property type="entry name" value="Glyco_hydro_42"/>
    <property type="match status" value="1"/>
</dbReference>
<gene>
    <name evidence="10" type="ORF">JT362_07610</name>
</gene>
<keyword evidence="11" id="KW-1185">Reference proteome</keyword>
<evidence type="ECO:0000256" key="6">
    <source>
        <dbReference type="PIRNR" id="PIRNR001084"/>
    </source>
</evidence>
<evidence type="ECO:0000256" key="5">
    <source>
        <dbReference type="ARBA" id="ARBA00023295"/>
    </source>
</evidence>
<evidence type="ECO:0000259" key="9">
    <source>
        <dbReference type="Pfam" id="PF08533"/>
    </source>
</evidence>
<dbReference type="Pfam" id="PF08532">
    <property type="entry name" value="Glyco_hydro_42M"/>
    <property type="match status" value="1"/>
</dbReference>
<evidence type="ECO:0000259" key="8">
    <source>
        <dbReference type="Pfam" id="PF08532"/>
    </source>
</evidence>
<dbReference type="EMBL" id="JAFFZE010000006">
    <property type="protein sequence ID" value="MCT2582981.1"/>
    <property type="molecule type" value="Genomic_DNA"/>
</dbReference>
<dbReference type="Proteomes" id="UP001156441">
    <property type="component" value="Unassembled WGS sequence"/>
</dbReference>
<dbReference type="SUPFAM" id="SSF52317">
    <property type="entry name" value="Class I glutamine amidotransferase-like"/>
    <property type="match status" value="1"/>
</dbReference>
<dbReference type="Gene3D" id="2.60.40.1180">
    <property type="entry name" value="Golgi alpha-mannosidase II"/>
    <property type="match status" value="1"/>
</dbReference>
<evidence type="ECO:0000313" key="10">
    <source>
        <dbReference type="EMBL" id="MCT2582981.1"/>
    </source>
</evidence>
<dbReference type="SUPFAM" id="SSF51445">
    <property type="entry name" value="(Trans)glycosidases"/>
    <property type="match status" value="1"/>
</dbReference>
<comment type="similarity">
    <text evidence="2 6">Belongs to the glycosyl hydrolase 42 family.</text>
</comment>
<dbReference type="InterPro" id="IPR017853">
    <property type="entry name" value="GH"/>
</dbReference>
<proteinExistence type="inferred from homology"/>
<evidence type="ECO:0000256" key="3">
    <source>
        <dbReference type="ARBA" id="ARBA00012756"/>
    </source>
</evidence>
<evidence type="ECO:0000256" key="1">
    <source>
        <dbReference type="ARBA" id="ARBA00001412"/>
    </source>
</evidence>
<reference evidence="10 11" key="1">
    <citation type="submission" date="2021-02" db="EMBL/GenBank/DDBJ databases">
        <title>Actinophytocola xerophila sp. nov., isolated from soil of cotton cropping field.</title>
        <authorList>
            <person name="Huang R."/>
            <person name="Chen X."/>
            <person name="Ge X."/>
            <person name="Liu W."/>
        </authorList>
    </citation>
    <scope>NUCLEOTIDE SEQUENCE [LARGE SCALE GENOMIC DNA]</scope>
    <source>
        <strain evidence="10 11">S1-96</strain>
    </source>
</reference>
<comment type="caution">
    <text evidence="10">The sequence shown here is derived from an EMBL/GenBank/DDBJ whole genome shotgun (WGS) entry which is preliminary data.</text>
</comment>
<protein>
    <recommendedName>
        <fullName evidence="3 6">Beta-galactosidase</fullName>
        <shortName evidence="6">Beta-gal</shortName>
        <ecNumber evidence="3 6">3.2.1.23</ecNumber>
    </recommendedName>
</protein>